<name>A0A401TVD4_CHIPU</name>
<dbReference type="Proteomes" id="UP000287033">
    <property type="component" value="Unassembled WGS sequence"/>
</dbReference>
<evidence type="ECO:0000313" key="3">
    <source>
        <dbReference type="Proteomes" id="UP000287033"/>
    </source>
</evidence>
<evidence type="ECO:0000256" key="1">
    <source>
        <dbReference type="SAM" id="MobiDB-lite"/>
    </source>
</evidence>
<protein>
    <submittedName>
        <fullName evidence="2">Uncharacterized protein</fullName>
    </submittedName>
</protein>
<organism evidence="2 3">
    <name type="scientific">Chiloscyllium punctatum</name>
    <name type="common">Brownbanded bambooshark</name>
    <name type="synonym">Hemiscyllium punctatum</name>
    <dbReference type="NCBI Taxonomy" id="137246"/>
    <lineage>
        <taxon>Eukaryota</taxon>
        <taxon>Metazoa</taxon>
        <taxon>Chordata</taxon>
        <taxon>Craniata</taxon>
        <taxon>Vertebrata</taxon>
        <taxon>Chondrichthyes</taxon>
        <taxon>Elasmobranchii</taxon>
        <taxon>Galeomorphii</taxon>
        <taxon>Galeoidea</taxon>
        <taxon>Orectolobiformes</taxon>
        <taxon>Hemiscylliidae</taxon>
        <taxon>Chiloscyllium</taxon>
    </lineage>
</organism>
<feature type="region of interest" description="Disordered" evidence="1">
    <location>
        <begin position="1"/>
        <end position="53"/>
    </location>
</feature>
<sequence>MLPCPSGAALGEQSHRGGSKWSVEQDSEPHSTGPSPQSTRGDAHPPSRLDPPA</sequence>
<comment type="caution">
    <text evidence="2">The sequence shown here is derived from an EMBL/GenBank/DDBJ whole genome shotgun (WGS) entry which is preliminary data.</text>
</comment>
<dbReference type="AlphaFoldDB" id="A0A401TVD4"/>
<proteinExistence type="predicted"/>
<feature type="non-terminal residue" evidence="2">
    <location>
        <position position="53"/>
    </location>
</feature>
<evidence type="ECO:0000313" key="2">
    <source>
        <dbReference type="EMBL" id="GCC46588.1"/>
    </source>
</evidence>
<gene>
    <name evidence="2" type="ORF">chiPu_0030763</name>
</gene>
<dbReference type="EMBL" id="BEZZ01192521">
    <property type="protein sequence ID" value="GCC46588.1"/>
    <property type="molecule type" value="Genomic_DNA"/>
</dbReference>
<reference evidence="2 3" key="1">
    <citation type="journal article" date="2018" name="Nat. Ecol. Evol.">
        <title>Shark genomes provide insights into elasmobranch evolution and the origin of vertebrates.</title>
        <authorList>
            <person name="Hara Y"/>
            <person name="Yamaguchi K"/>
            <person name="Onimaru K"/>
            <person name="Kadota M"/>
            <person name="Koyanagi M"/>
            <person name="Keeley SD"/>
            <person name="Tatsumi K"/>
            <person name="Tanaka K"/>
            <person name="Motone F"/>
            <person name="Kageyama Y"/>
            <person name="Nozu R"/>
            <person name="Adachi N"/>
            <person name="Nishimura O"/>
            <person name="Nakagawa R"/>
            <person name="Tanegashima C"/>
            <person name="Kiyatake I"/>
            <person name="Matsumoto R"/>
            <person name="Murakumo K"/>
            <person name="Nishida K"/>
            <person name="Terakita A"/>
            <person name="Kuratani S"/>
            <person name="Sato K"/>
            <person name="Hyodo S Kuraku.S."/>
        </authorList>
    </citation>
    <scope>NUCLEOTIDE SEQUENCE [LARGE SCALE GENOMIC DNA]</scope>
</reference>
<keyword evidence="3" id="KW-1185">Reference proteome</keyword>
<feature type="compositionally biased region" description="Polar residues" evidence="1">
    <location>
        <begin position="30"/>
        <end position="40"/>
    </location>
</feature>
<accession>A0A401TVD4</accession>